<dbReference type="Pfam" id="PF07690">
    <property type="entry name" value="MFS_1"/>
    <property type="match status" value="1"/>
</dbReference>
<evidence type="ECO:0000256" key="3">
    <source>
        <dbReference type="SAM" id="Phobius"/>
    </source>
</evidence>
<sequence>MHCKSVSGFVVRHIEKMGKNTDQLVETTHDLDNQSGVDFKNATLSDLKVESIDVNITKPVQVLHAESSSGLRGFQAIDATGSGRRSNNSNSGYELEVLDTNNQGDTVQHELSHQQSNSNSLRGRRISTIAGVSTNQEGTPLTSEITDYDEGIEYPDGGTRAWIVLFGAFLGFTVDFGLINSIGAIQAYISVHQLADVSSATTAWIFSLFLGCSYCAGIVSGILFDETGVKIPFILGTILMVGGLLITANAESIGGFIGGFGVVCGTGCALCMNPLMGVVSHWFKKRRAMAMGLATLGGSVGGIVFPLMLNSLYSRVGFVWAIRILAILCLGFLCLSFLMIKERLSANVSRNDLDTAIVEENEENEDQTILAKSTKLIKKSGANVLKYSKEAVSFKYFLEPKFLFCTLGAALSELSLVCSMTYFASYAIFVGQSENSAFILLTLINAVGIIGRYSTGVIADKIGVFNVMVVMIFGVGFCDIVIWLGICSTTKSTGALYAYAIIFGFFSSAVLSLTPACCGAISPTKDFGKRYATMYFVGGLFFIGGITLGGVILGKETLKTYNNFIIYSGLLAFAGDVCWVLSRYNIVGFKMNVKV</sequence>
<evidence type="ECO:0000259" key="4">
    <source>
        <dbReference type="PROSITE" id="PS50850"/>
    </source>
</evidence>
<dbReference type="AlphaFoldDB" id="A0A9W6SUV2"/>
<keyword evidence="3" id="KW-0812">Transmembrane</keyword>
<feature type="transmembrane region" description="Helical" evidence="3">
    <location>
        <begin position="162"/>
        <end position="189"/>
    </location>
</feature>
<evidence type="ECO:0000256" key="1">
    <source>
        <dbReference type="ARBA" id="ARBA00004141"/>
    </source>
</evidence>
<evidence type="ECO:0000313" key="6">
    <source>
        <dbReference type="Proteomes" id="UP001165120"/>
    </source>
</evidence>
<name>A0A9W6SUV2_CANBO</name>
<feature type="transmembrane region" description="Helical" evidence="3">
    <location>
        <begin position="435"/>
        <end position="453"/>
    </location>
</feature>
<comment type="similarity">
    <text evidence="2">Belongs to the major facilitator superfamily. Monocarboxylate porter (TC 2.A.1.13) family.</text>
</comment>
<feature type="transmembrane region" description="Helical" evidence="3">
    <location>
        <begin position="201"/>
        <end position="224"/>
    </location>
</feature>
<evidence type="ECO:0000313" key="5">
    <source>
        <dbReference type="EMBL" id="GME67640.1"/>
    </source>
</evidence>
<feature type="transmembrane region" description="Helical" evidence="3">
    <location>
        <begin position="288"/>
        <end position="308"/>
    </location>
</feature>
<dbReference type="InterPro" id="IPR050327">
    <property type="entry name" value="Proton-linked_MCT"/>
</dbReference>
<dbReference type="Proteomes" id="UP001165120">
    <property type="component" value="Unassembled WGS sequence"/>
</dbReference>
<dbReference type="InterPro" id="IPR011701">
    <property type="entry name" value="MFS"/>
</dbReference>
<dbReference type="GO" id="GO:0032218">
    <property type="term" value="P:riboflavin transport"/>
    <property type="evidence" value="ECO:0007669"/>
    <property type="project" value="TreeGrafter"/>
</dbReference>
<dbReference type="CDD" id="cd17352">
    <property type="entry name" value="MFS_MCT_SLC16"/>
    <property type="match status" value="1"/>
</dbReference>
<feature type="transmembrane region" description="Helical" evidence="3">
    <location>
        <begin position="465"/>
        <end position="486"/>
    </location>
</feature>
<dbReference type="EMBL" id="BSXN01000217">
    <property type="protein sequence ID" value="GME67640.1"/>
    <property type="molecule type" value="Genomic_DNA"/>
</dbReference>
<feature type="transmembrane region" description="Helical" evidence="3">
    <location>
        <begin position="320"/>
        <end position="340"/>
    </location>
</feature>
<reference evidence="5" key="1">
    <citation type="submission" date="2023-04" db="EMBL/GenBank/DDBJ databases">
        <title>Candida boidinii NBRC 10035.</title>
        <authorList>
            <person name="Ichikawa N."/>
            <person name="Sato H."/>
            <person name="Tonouchi N."/>
        </authorList>
    </citation>
    <scope>NUCLEOTIDE SEQUENCE</scope>
    <source>
        <strain evidence="5">NBRC 10035</strain>
    </source>
</reference>
<feature type="transmembrane region" description="Helical" evidence="3">
    <location>
        <begin position="256"/>
        <end position="276"/>
    </location>
</feature>
<keyword evidence="6" id="KW-1185">Reference proteome</keyword>
<dbReference type="GO" id="GO:0016020">
    <property type="term" value="C:membrane"/>
    <property type="evidence" value="ECO:0007669"/>
    <property type="project" value="UniProtKB-SubCell"/>
</dbReference>
<feature type="transmembrane region" description="Helical" evidence="3">
    <location>
        <begin position="564"/>
        <end position="582"/>
    </location>
</feature>
<feature type="transmembrane region" description="Helical" evidence="3">
    <location>
        <begin position="231"/>
        <end position="250"/>
    </location>
</feature>
<dbReference type="GO" id="GO:0022857">
    <property type="term" value="F:transmembrane transporter activity"/>
    <property type="evidence" value="ECO:0007669"/>
    <property type="project" value="InterPro"/>
</dbReference>
<dbReference type="PROSITE" id="PS50850">
    <property type="entry name" value="MFS"/>
    <property type="match status" value="1"/>
</dbReference>
<keyword evidence="3" id="KW-0472">Membrane</keyword>
<dbReference type="InterPro" id="IPR036259">
    <property type="entry name" value="MFS_trans_sf"/>
</dbReference>
<keyword evidence="3" id="KW-1133">Transmembrane helix</keyword>
<dbReference type="SUPFAM" id="SSF103473">
    <property type="entry name" value="MFS general substrate transporter"/>
    <property type="match status" value="1"/>
</dbReference>
<comment type="caution">
    <text evidence="5">The sequence shown here is derived from an EMBL/GenBank/DDBJ whole genome shotgun (WGS) entry which is preliminary data.</text>
</comment>
<feature type="domain" description="Major facilitator superfamily (MFS) profile" evidence="4">
    <location>
        <begin position="161"/>
        <end position="586"/>
    </location>
</feature>
<feature type="transmembrane region" description="Helical" evidence="3">
    <location>
        <begin position="533"/>
        <end position="552"/>
    </location>
</feature>
<comment type="subcellular location">
    <subcellularLocation>
        <location evidence="1">Membrane</location>
        <topology evidence="1">Multi-pass membrane protein</topology>
    </subcellularLocation>
</comment>
<dbReference type="PANTHER" id="PTHR11360:SF177">
    <property type="entry name" value="RIBOFLAVIN TRANSPORTER MCH5"/>
    <property type="match status" value="1"/>
</dbReference>
<evidence type="ECO:0000256" key="2">
    <source>
        <dbReference type="ARBA" id="ARBA00006727"/>
    </source>
</evidence>
<proteinExistence type="inferred from homology"/>
<accession>A0A9W6SUV2</accession>
<dbReference type="Gene3D" id="1.20.1250.20">
    <property type="entry name" value="MFS general substrate transporter like domains"/>
    <property type="match status" value="1"/>
</dbReference>
<protein>
    <submittedName>
        <fullName evidence="5">Unnamed protein product</fullName>
    </submittedName>
</protein>
<organism evidence="5 6">
    <name type="scientific">Candida boidinii</name>
    <name type="common">Yeast</name>
    <dbReference type="NCBI Taxonomy" id="5477"/>
    <lineage>
        <taxon>Eukaryota</taxon>
        <taxon>Fungi</taxon>
        <taxon>Dikarya</taxon>
        <taxon>Ascomycota</taxon>
        <taxon>Saccharomycotina</taxon>
        <taxon>Pichiomycetes</taxon>
        <taxon>Pichiales</taxon>
        <taxon>Pichiaceae</taxon>
        <taxon>Ogataea</taxon>
        <taxon>Ogataea/Candida clade</taxon>
    </lineage>
</organism>
<gene>
    <name evidence="5" type="ORF">Cboi02_000102500</name>
</gene>
<feature type="transmembrane region" description="Helical" evidence="3">
    <location>
        <begin position="498"/>
        <end position="521"/>
    </location>
</feature>
<feature type="transmembrane region" description="Helical" evidence="3">
    <location>
        <begin position="402"/>
        <end position="429"/>
    </location>
</feature>
<dbReference type="InterPro" id="IPR020846">
    <property type="entry name" value="MFS_dom"/>
</dbReference>
<dbReference type="PANTHER" id="PTHR11360">
    <property type="entry name" value="MONOCARBOXYLATE TRANSPORTER"/>
    <property type="match status" value="1"/>
</dbReference>